<sequence>MGFSLSNLLLTSAICMDSEVDDHLMQGTEKNKLEPVTWLFKNTKKIRLENINQENFASKETDTASLSEKILGSVVYVKESAGIKMTDVE</sequence>
<dbReference type="InterPro" id="IPR041537">
    <property type="entry name" value="DUF5547"/>
</dbReference>
<keyword evidence="1" id="KW-0732">Signal</keyword>
<comment type="caution">
    <text evidence="2">The sequence shown here is derived from an EMBL/GenBank/DDBJ whole genome shotgun (WGS) entry which is preliminary data.</text>
</comment>
<dbReference type="AlphaFoldDB" id="A0A7J8FEG0"/>
<dbReference type="OrthoDB" id="9441888at2759"/>
<protein>
    <submittedName>
        <fullName evidence="2">Uncharacterized protein</fullName>
    </submittedName>
</protein>
<evidence type="ECO:0000256" key="1">
    <source>
        <dbReference type="SAM" id="SignalP"/>
    </source>
</evidence>
<dbReference type="Pfam" id="PF17701">
    <property type="entry name" value="DUF5547"/>
    <property type="match status" value="1"/>
</dbReference>
<evidence type="ECO:0000313" key="3">
    <source>
        <dbReference type="Proteomes" id="UP000593571"/>
    </source>
</evidence>
<reference evidence="2 3" key="1">
    <citation type="journal article" date="2020" name="Nature">
        <title>Six reference-quality genomes reveal evolution of bat adaptations.</title>
        <authorList>
            <person name="Jebb D."/>
            <person name="Huang Z."/>
            <person name="Pippel M."/>
            <person name="Hughes G.M."/>
            <person name="Lavrichenko K."/>
            <person name="Devanna P."/>
            <person name="Winkler S."/>
            <person name="Jermiin L.S."/>
            <person name="Skirmuntt E.C."/>
            <person name="Katzourakis A."/>
            <person name="Burkitt-Gray L."/>
            <person name="Ray D.A."/>
            <person name="Sullivan K.A.M."/>
            <person name="Roscito J.G."/>
            <person name="Kirilenko B.M."/>
            <person name="Davalos L.M."/>
            <person name="Corthals A.P."/>
            <person name="Power M.L."/>
            <person name="Jones G."/>
            <person name="Ransome R.D."/>
            <person name="Dechmann D.K.N."/>
            <person name="Locatelli A.G."/>
            <person name="Puechmaille S.J."/>
            <person name="Fedrigo O."/>
            <person name="Jarvis E.D."/>
            <person name="Hiller M."/>
            <person name="Vernes S.C."/>
            <person name="Myers E.W."/>
            <person name="Teeling E.C."/>
        </authorList>
    </citation>
    <scope>NUCLEOTIDE SEQUENCE [LARGE SCALE GENOMIC DNA]</scope>
    <source>
        <strain evidence="2">MRouAeg1</strain>
        <tissue evidence="2">Muscle</tissue>
    </source>
</reference>
<accession>A0A7J8FEG0</accession>
<dbReference type="EMBL" id="JACASE010000007">
    <property type="protein sequence ID" value="KAF6446066.1"/>
    <property type="molecule type" value="Genomic_DNA"/>
</dbReference>
<gene>
    <name evidence="2" type="ORF">HJG63_001837</name>
</gene>
<keyword evidence="3" id="KW-1185">Reference proteome</keyword>
<name>A0A7J8FEG0_ROUAE</name>
<proteinExistence type="predicted"/>
<organism evidence="2 3">
    <name type="scientific">Rousettus aegyptiacus</name>
    <name type="common">Egyptian fruit bat</name>
    <name type="synonym">Pteropus aegyptiacus</name>
    <dbReference type="NCBI Taxonomy" id="9407"/>
    <lineage>
        <taxon>Eukaryota</taxon>
        <taxon>Metazoa</taxon>
        <taxon>Chordata</taxon>
        <taxon>Craniata</taxon>
        <taxon>Vertebrata</taxon>
        <taxon>Euteleostomi</taxon>
        <taxon>Mammalia</taxon>
        <taxon>Eutheria</taxon>
        <taxon>Laurasiatheria</taxon>
        <taxon>Chiroptera</taxon>
        <taxon>Yinpterochiroptera</taxon>
        <taxon>Pteropodoidea</taxon>
        <taxon>Pteropodidae</taxon>
        <taxon>Rousettinae</taxon>
        <taxon>Rousettus</taxon>
    </lineage>
</organism>
<evidence type="ECO:0000313" key="2">
    <source>
        <dbReference type="EMBL" id="KAF6446066.1"/>
    </source>
</evidence>
<feature type="chain" id="PRO_5029628198" evidence="1">
    <location>
        <begin position="16"/>
        <end position="89"/>
    </location>
</feature>
<feature type="signal peptide" evidence="1">
    <location>
        <begin position="1"/>
        <end position="15"/>
    </location>
</feature>
<dbReference type="Proteomes" id="UP000593571">
    <property type="component" value="Unassembled WGS sequence"/>
</dbReference>